<feature type="domain" description="NADP-dependent oxidoreductase" evidence="4">
    <location>
        <begin position="15"/>
        <end position="313"/>
    </location>
</feature>
<dbReference type="STRING" id="229921.ADN01_03150"/>
<evidence type="ECO:0000313" key="6">
    <source>
        <dbReference type="Proteomes" id="UP000050501"/>
    </source>
</evidence>
<dbReference type="Proteomes" id="UP000050501">
    <property type="component" value="Unassembled WGS sequence"/>
</dbReference>
<evidence type="ECO:0000256" key="1">
    <source>
        <dbReference type="ARBA" id="ARBA00006515"/>
    </source>
</evidence>
<dbReference type="PRINTS" id="PR01577">
    <property type="entry name" value="KCNABCHANNEL"/>
</dbReference>
<protein>
    <submittedName>
        <fullName evidence="5">Voltage-gated potassium channel</fullName>
    </submittedName>
</protein>
<accession>A0A0P6YZP2</accession>
<keyword evidence="5" id="KW-0407">Ion channel</keyword>
<dbReference type="FunFam" id="3.20.20.100:FF:000004">
    <property type="entry name" value="Oxidoreductase, aldo/keto reductase"/>
    <property type="match status" value="1"/>
</dbReference>
<dbReference type="Gene3D" id="3.20.20.100">
    <property type="entry name" value="NADP-dependent oxidoreductase domain"/>
    <property type="match status" value="1"/>
</dbReference>
<organism evidence="5 6">
    <name type="scientific">Levilinea saccharolytica</name>
    <dbReference type="NCBI Taxonomy" id="229921"/>
    <lineage>
        <taxon>Bacteria</taxon>
        <taxon>Bacillati</taxon>
        <taxon>Chloroflexota</taxon>
        <taxon>Anaerolineae</taxon>
        <taxon>Anaerolineales</taxon>
        <taxon>Anaerolineaceae</taxon>
        <taxon>Levilinea</taxon>
    </lineage>
</organism>
<keyword evidence="2" id="KW-0521">NADP</keyword>
<dbReference type="SUPFAM" id="SSF51430">
    <property type="entry name" value="NAD(P)-linked oxidoreductase"/>
    <property type="match status" value="1"/>
</dbReference>
<evidence type="ECO:0000259" key="4">
    <source>
        <dbReference type="Pfam" id="PF00248"/>
    </source>
</evidence>
<keyword evidence="5" id="KW-0406">Ion transport</keyword>
<dbReference type="InterPro" id="IPR036812">
    <property type="entry name" value="NAD(P)_OxRdtase_dom_sf"/>
</dbReference>
<dbReference type="GO" id="GO:0016491">
    <property type="term" value="F:oxidoreductase activity"/>
    <property type="evidence" value="ECO:0007669"/>
    <property type="project" value="UniProtKB-KW"/>
</dbReference>
<dbReference type="AlphaFoldDB" id="A0A0P6YZP2"/>
<evidence type="ECO:0000313" key="5">
    <source>
        <dbReference type="EMBL" id="KPL89886.1"/>
    </source>
</evidence>
<dbReference type="PANTHER" id="PTHR43150:SF2">
    <property type="entry name" value="HYPERKINETIC, ISOFORM M"/>
    <property type="match status" value="1"/>
</dbReference>
<proteinExistence type="inferred from homology"/>
<dbReference type="InterPro" id="IPR005399">
    <property type="entry name" value="K_chnl_volt-dep_bsu_KCNAB-rel"/>
</dbReference>
<evidence type="ECO:0000256" key="2">
    <source>
        <dbReference type="ARBA" id="ARBA00022857"/>
    </source>
</evidence>
<keyword evidence="3" id="KW-0560">Oxidoreductase</keyword>
<keyword evidence="6" id="KW-1185">Reference proteome</keyword>
<sequence length="319" mass="35641">MHYRRLGRSGLKVSEISLGSWITFGGQVDTSGARDIIHAAYDQGVNFFDCADVYANGQAEVLLGRAIQDLPREALVLSSKVFWPTMPGPNGRGLSRKHIVESIHASLRRTGTDYLDLYFCHRYDPDTPIEEVVQTMDSLVRQGKILYWGTSEWEPAQVVQAFGVAGRYGLIAPSMEQPRYNLLFRRRVEVELTPVCKEFGLGLTTWSPLEFGILSGKYNEGIPSGSRASLPEMGWMRDELTPERVSQVRQLTALAQELDITTAQLAIAWLLRRKEVSSVITGATRQEQLDENLGAADAVDLLNDEVLEQIEQIMGNQPE</sequence>
<dbReference type="PANTHER" id="PTHR43150">
    <property type="entry name" value="HYPERKINETIC, ISOFORM M"/>
    <property type="match status" value="1"/>
</dbReference>
<dbReference type="InterPro" id="IPR023210">
    <property type="entry name" value="NADP_OxRdtase_dom"/>
</dbReference>
<dbReference type="RefSeq" id="WP_062416946.1">
    <property type="nucleotide sequence ID" value="NZ_DF967974.1"/>
</dbReference>
<name>A0A0P6YZP2_9CHLR</name>
<dbReference type="GO" id="GO:0005829">
    <property type="term" value="C:cytosol"/>
    <property type="evidence" value="ECO:0007669"/>
    <property type="project" value="UniProtKB-ARBA"/>
</dbReference>
<keyword evidence="5" id="KW-0813">Transport</keyword>
<dbReference type="OrthoDB" id="9804790at2"/>
<comment type="caution">
    <text evidence="5">The sequence shown here is derived from an EMBL/GenBank/DDBJ whole genome shotgun (WGS) entry which is preliminary data.</text>
</comment>
<gene>
    <name evidence="5" type="ORF">ADN01_03150</name>
</gene>
<dbReference type="EMBL" id="LGCM01000014">
    <property type="protein sequence ID" value="KPL89886.1"/>
    <property type="molecule type" value="Genomic_DNA"/>
</dbReference>
<evidence type="ECO:0000256" key="3">
    <source>
        <dbReference type="ARBA" id="ARBA00023002"/>
    </source>
</evidence>
<comment type="similarity">
    <text evidence="1">Belongs to the shaker potassium channel beta subunit family.</text>
</comment>
<dbReference type="GO" id="GO:0034220">
    <property type="term" value="P:monoatomic ion transmembrane transport"/>
    <property type="evidence" value="ECO:0007669"/>
    <property type="project" value="UniProtKB-KW"/>
</dbReference>
<dbReference type="Pfam" id="PF00248">
    <property type="entry name" value="Aldo_ket_red"/>
    <property type="match status" value="1"/>
</dbReference>
<reference evidence="5 6" key="1">
    <citation type="submission" date="2015-07" db="EMBL/GenBank/DDBJ databases">
        <title>Genome sequence of Levilinea saccharolytica DSM 16555.</title>
        <authorList>
            <person name="Hemp J."/>
            <person name="Ward L.M."/>
            <person name="Pace L.A."/>
            <person name="Fischer W.W."/>
        </authorList>
    </citation>
    <scope>NUCLEOTIDE SEQUENCE [LARGE SCALE GENOMIC DNA]</scope>
    <source>
        <strain evidence="5 6">KIBI-1</strain>
    </source>
</reference>